<evidence type="ECO:0000313" key="10">
    <source>
        <dbReference type="Proteomes" id="UP000219621"/>
    </source>
</evidence>
<keyword evidence="4 7" id="KW-0223">Dioxygenase</keyword>
<dbReference type="InterPro" id="IPR044862">
    <property type="entry name" value="Pro_4_hyd_alph_FE2OG_OXY"/>
</dbReference>
<gene>
    <name evidence="9" type="ORF">SAMN05421508_101640</name>
</gene>
<dbReference type="GO" id="GO:0005506">
    <property type="term" value="F:iron ion binding"/>
    <property type="evidence" value="ECO:0007669"/>
    <property type="project" value="UniProtKB-UniRule"/>
</dbReference>
<dbReference type="RefSeq" id="WP_097277510.1">
    <property type="nucleotide sequence ID" value="NZ_OCNJ01000001.1"/>
</dbReference>
<dbReference type="SMART" id="SM00702">
    <property type="entry name" value="P4Hc"/>
    <property type="match status" value="1"/>
</dbReference>
<name>A0A286G598_9PROT</name>
<dbReference type="GO" id="GO:0031418">
    <property type="term" value="F:L-ascorbic acid binding"/>
    <property type="evidence" value="ECO:0007669"/>
    <property type="project" value="UniProtKB-KW"/>
</dbReference>
<dbReference type="InterPro" id="IPR006620">
    <property type="entry name" value="Pro_4_hyd_alph"/>
</dbReference>
<sequence length="223" mass="24539">MLIAIAEVLTAEELAELDRIIEGGDFQAGTRTAGWHAKLVKNNEQMGGPQAARARDIVLAALQRNATFMTAALPVRIMPPLIARYGTDMTYGDHIDDPIMRPQGAPPVRTDVSTTVFLSDPDAYQGGELVMETPAGTQSFKLPRGAAIAYPSTTLHRVQPVTAGERRVAVTWTQSMVRDPAHREILFDLERSRRAVFEKDGKSAVFDLVTKSRANLLREWAEV</sequence>
<keyword evidence="2 7" id="KW-0479">Metal-binding</keyword>
<feature type="binding site" evidence="7">
    <location>
        <position position="96"/>
    </location>
    <ligand>
        <name>Fe cation</name>
        <dbReference type="ChEBI" id="CHEBI:24875"/>
    </ligand>
</feature>
<dbReference type="NCBIfam" id="NF003974">
    <property type="entry name" value="PRK05467.1-3"/>
    <property type="match status" value="1"/>
</dbReference>
<evidence type="ECO:0000259" key="8">
    <source>
        <dbReference type="PROSITE" id="PS51471"/>
    </source>
</evidence>
<dbReference type="Pfam" id="PF13640">
    <property type="entry name" value="2OG-FeII_Oxy_3"/>
    <property type="match status" value="1"/>
</dbReference>
<dbReference type="PROSITE" id="PS51471">
    <property type="entry name" value="FE2OG_OXY"/>
    <property type="match status" value="1"/>
</dbReference>
<keyword evidence="3 7" id="KW-0847">Vitamin C</keyword>
<comment type="cofactor">
    <cofactor evidence="1 7">
        <name>L-ascorbate</name>
        <dbReference type="ChEBI" id="CHEBI:38290"/>
    </cofactor>
</comment>
<dbReference type="GO" id="GO:0006974">
    <property type="term" value="P:DNA damage response"/>
    <property type="evidence" value="ECO:0007669"/>
    <property type="project" value="TreeGrafter"/>
</dbReference>
<dbReference type="EMBL" id="OCNJ01000001">
    <property type="protein sequence ID" value="SOD90730.1"/>
    <property type="molecule type" value="Genomic_DNA"/>
</dbReference>
<proteinExistence type="inferred from homology"/>
<feature type="domain" description="Fe2OG dioxygenase" evidence="8">
    <location>
        <begin position="76"/>
        <end position="175"/>
    </location>
</feature>
<dbReference type="NCBIfam" id="NF003975">
    <property type="entry name" value="PRK05467.1-4"/>
    <property type="match status" value="1"/>
</dbReference>
<keyword evidence="10" id="KW-1185">Reference proteome</keyword>
<organism evidence="9 10">
    <name type="scientific">Caenispirillum bisanense</name>
    <dbReference type="NCBI Taxonomy" id="414052"/>
    <lineage>
        <taxon>Bacteria</taxon>
        <taxon>Pseudomonadati</taxon>
        <taxon>Pseudomonadota</taxon>
        <taxon>Alphaproteobacteria</taxon>
        <taxon>Rhodospirillales</taxon>
        <taxon>Novispirillaceae</taxon>
        <taxon>Caenispirillum</taxon>
    </lineage>
</organism>
<feature type="binding site" evidence="7">
    <location>
        <position position="94"/>
    </location>
    <ligand>
        <name>Fe cation</name>
        <dbReference type="ChEBI" id="CHEBI:24875"/>
    </ligand>
</feature>
<keyword evidence="6 7" id="KW-0408">Iron</keyword>
<evidence type="ECO:0000256" key="5">
    <source>
        <dbReference type="ARBA" id="ARBA00023002"/>
    </source>
</evidence>
<dbReference type="PANTHER" id="PTHR41536">
    <property type="entry name" value="PKHD-TYPE HYDROXYLASE YBIX"/>
    <property type="match status" value="1"/>
</dbReference>
<feature type="binding site" evidence="7">
    <location>
        <position position="156"/>
    </location>
    <ligand>
        <name>Fe cation</name>
        <dbReference type="ChEBI" id="CHEBI:24875"/>
    </ligand>
</feature>
<dbReference type="InterPro" id="IPR023550">
    <property type="entry name" value="PKHD_hydroxylase"/>
</dbReference>
<evidence type="ECO:0000256" key="3">
    <source>
        <dbReference type="ARBA" id="ARBA00022896"/>
    </source>
</evidence>
<evidence type="ECO:0000256" key="4">
    <source>
        <dbReference type="ARBA" id="ARBA00022964"/>
    </source>
</evidence>
<dbReference type="InterPro" id="IPR005123">
    <property type="entry name" value="Oxoglu/Fe-dep_dioxygenase_dom"/>
</dbReference>
<dbReference type="Gene3D" id="2.60.120.620">
    <property type="entry name" value="q2cbj1_9rhob like domain"/>
    <property type="match status" value="1"/>
</dbReference>
<dbReference type="PANTHER" id="PTHR41536:SF1">
    <property type="entry name" value="PKHD-TYPE HYDROXYLASE YBIX"/>
    <property type="match status" value="1"/>
</dbReference>
<dbReference type="GO" id="GO:0016706">
    <property type="term" value="F:2-oxoglutarate-dependent dioxygenase activity"/>
    <property type="evidence" value="ECO:0007669"/>
    <property type="project" value="UniProtKB-UniRule"/>
</dbReference>
<dbReference type="GO" id="GO:0006879">
    <property type="term" value="P:intracellular iron ion homeostasis"/>
    <property type="evidence" value="ECO:0007669"/>
    <property type="project" value="TreeGrafter"/>
</dbReference>
<dbReference type="Gene3D" id="4.10.860.20">
    <property type="entry name" value="Rabenosyn, Rab binding domain"/>
    <property type="match status" value="1"/>
</dbReference>
<dbReference type="Proteomes" id="UP000219621">
    <property type="component" value="Unassembled WGS sequence"/>
</dbReference>
<accession>A0A286G598</accession>
<reference evidence="10" key="1">
    <citation type="submission" date="2017-09" db="EMBL/GenBank/DDBJ databases">
        <authorList>
            <person name="Varghese N."/>
            <person name="Submissions S."/>
        </authorList>
    </citation>
    <scope>NUCLEOTIDE SEQUENCE [LARGE SCALE GENOMIC DNA]</scope>
    <source>
        <strain evidence="10">USBA 140</strain>
    </source>
</reference>
<evidence type="ECO:0000256" key="6">
    <source>
        <dbReference type="ARBA" id="ARBA00023004"/>
    </source>
</evidence>
<evidence type="ECO:0000313" key="9">
    <source>
        <dbReference type="EMBL" id="SOD90730.1"/>
    </source>
</evidence>
<evidence type="ECO:0000256" key="2">
    <source>
        <dbReference type="ARBA" id="ARBA00022723"/>
    </source>
</evidence>
<evidence type="ECO:0000256" key="7">
    <source>
        <dbReference type="HAMAP-Rule" id="MF_00657"/>
    </source>
</evidence>
<keyword evidence="5 7" id="KW-0560">Oxidoreductase</keyword>
<dbReference type="AlphaFoldDB" id="A0A286G598"/>
<dbReference type="HAMAP" id="MF_00657">
    <property type="entry name" value="Hydroxyl_YbiX"/>
    <property type="match status" value="1"/>
</dbReference>
<evidence type="ECO:0000256" key="1">
    <source>
        <dbReference type="ARBA" id="ARBA00001961"/>
    </source>
</evidence>
<feature type="binding site" evidence="7">
    <location>
        <position position="166"/>
    </location>
    <ligand>
        <name>2-oxoglutarate</name>
        <dbReference type="ChEBI" id="CHEBI:16810"/>
    </ligand>
</feature>
<comment type="cofactor">
    <cofactor evidence="7">
        <name>Fe(2+)</name>
        <dbReference type="ChEBI" id="CHEBI:29033"/>
    </cofactor>
    <text evidence="7">Binds 1 Fe(2+) ion per subunit.</text>
</comment>
<protein>
    <submittedName>
        <fullName evidence="9">PKHD-type hydroxylase</fullName>
    </submittedName>
</protein>
<dbReference type="OrthoDB" id="9812472at2"/>